<accession>A0AAD6SXD9</accession>
<sequence length="384" mass="43116">MHPKICPALNDCSIDWKCIVLREISDWVNLCQEPPHKTYFYHRCLTGKLTGKDGVITFKKPTKAFELALVIDAEQSEEICQYLAQKDSGRTDSIDHSDSDDEYHPGPVPRGYGLNTARFDTRQKGLSSSLRRQSMLVSESSKRQRSPSVPRTPPQSKRLNFSELPTYKFINNGSAVPLPLMNESVSALAEFLSFTQHVQYHKTKALIYCSDLQGEIAFSIMTAPSIGEGVEIWGEGNVAAAFNAFPEQHVCNKFCTWFQLLSDTIAAKAAFSEFDSALAQTLRRLAAGSCDRVACQIRWLWFIKQNMWGPANKFTDLMINSLKSRVTHYTAYVWYGAVAWVRLPDKAITGHQTSVVLWLSIVPAYKYYTGIRTLPAGSADISAY</sequence>
<evidence type="ECO:0000313" key="7">
    <source>
        <dbReference type="Proteomes" id="UP001218188"/>
    </source>
</evidence>
<evidence type="ECO:0000256" key="3">
    <source>
        <dbReference type="ARBA" id="ARBA00022777"/>
    </source>
</evidence>
<keyword evidence="1" id="KW-0723">Serine/threonine-protein kinase</keyword>
<evidence type="ECO:0000256" key="2">
    <source>
        <dbReference type="ARBA" id="ARBA00022679"/>
    </source>
</evidence>
<evidence type="ECO:0000256" key="4">
    <source>
        <dbReference type="SAM" id="MobiDB-lite"/>
    </source>
</evidence>
<comment type="caution">
    <text evidence="6">The sequence shown here is derived from an EMBL/GenBank/DDBJ whole genome shotgun (WGS) entry which is preliminary data.</text>
</comment>
<feature type="region of interest" description="Disordered" evidence="4">
    <location>
        <begin position="89"/>
        <end position="159"/>
    </location>
</feature>
<dbReference type="Proteomes" id="UP001218188">
    <property type="component" value="Unassembled WGS sequence"/>
</dbReference>
<name>A0AAD6SXD9_9AGAR</name>
<dbReference type="GO" id="GO:0004674">
    <property type="term" value="F:protein serine/threonine kinase activity"/>
    <property type="evidence" value="ECO:0007669"/>
    <property type="project" value="UniProtKB-KW"/>
</dbReference>
<keyword evidence="3" id="KW-0418">Kinase</keyword>
<evidence type="ECO:0000313" key="6">
    <source>
        <dbReference type="EMBL" id="KAJ7033522.1"/>
    </source>
</evidence>
<dbReference type="EMBL" id="JARJCM010000064">
    <property type="protein sequence ID" value="KAJ7033522.1"/>
    <property type="molecule type" value="Genomic_DNA"/>
</dbReference>
<feature type="domain" description="Alpha-type protein kinase" evidence="5">
    <location>
        <begin position="167"/>
        <end position="255"/>
    </location>
</feature>
<evidence type="ECO:0000256" key="1">
    <source>
        <dbReference type="ARBA" id="ARBA00022527"/>
    </source>
</evidence>
<gene>
    <name evidence="6" type="ORF">C8F04DRAFT_1353694</name>
</gene>
<protein>
    <recommendedName>
        <fullName evidence="5">Alpha-type protein kinase domain-containing protein</fullName>
    </recommendedName>
</protein>
<dbReference type="Pfam" id="PF02816">
    <property type="entry name" value="Alpha_kinase"/>
    <property type="match status" value="1"/>
</dbReference>
<reference evidence="6" key="1">
    <citation type="submission" date="2023-03" db="EMBL/GenBank/DDBJ databases">
        <title>Massive genome expansion in bonnet fungi (Mycena s.s.) driven by repeated elements and novel gene families across ecological guilds.</title>
        <authorList>
            <consortium name="Lawrence Berkeley National Laboratory"/>
            <person name="Harder C.B."/>
            <person name="Miyauchi S."/>
            <person name="Viragh M."/>
            <person name="Kuo A."/>
            <person name="Thoen E."/>
            <person name="Andreopoulos B."/>
            <person name="Lu D."/>
            <person name="Skrede I."/>
            <person name="Drula E."/>
            <person name="Henrissat B."/>
            <person name="Morin E."/>
            <person name="Kohler A."/>
            <person name="Barry K."/>
            <person name="LaButti K."/>
            <person name="Morin E."/>
            <person name="Salamov A."/>
            <person name="Lipzen A."/>
            <person name="Mereny Z."/>
            <person name="Hegedus B."/>
            <person name="Baldrian P."/>
            <person name="Stursova M."/>
            <person name="Weitz H."/>
            <person name="Taylor A."/>
            <person name="Grigoriev I.V."/>
            <person name="Nagy L.G."/>
            <person name="Martin F."/>
            <person name="Kauserud H."/>
        </authorList>
    </citation>
    <scope>NUCLEOTIDE SEQUENCE</scope>
    <source>
        <strain evidence="6">CBHHK200</strain>
    </source>
</reference>
<proteinExistence type="predicted"/>
<keyword evidence="2" id="KW-0808">Transferase</keyword>
<keyword evidence="7" id="KW-1185">Reference proteome</keyword>
<dbReference type="InterPro" id="IPR004166">
    <property type="entry name" value="a-kinase_dom"/>
</dbReference>
<feature type="compositionally biased region" description="Polar residues" evidence="4">
    <location>
        <begin position="124"/>
        <end position="139"/>
    </location>
</feature>
<dbReference type="AlphaFoldDB" id="A0AAD6SXD9"/>
<organism evidence="6 7">
    <name type="scientific">Mycena alexandri</name>
    <dbReference type="NCBI Taxonomy" id="1745969"/>
    <lineage>
        <taxon>Eukaryota</taxon>
        <taxon>Fungi</taxon>
        <taxon>Dikarya</taxon>
        <taxon>Basidiomycota</taxon>
        <taxon>Agaricomycotina</taxon>
        <taxon>Agaricomycetes</taxon>
        <taxon>Agaricomycetidae</taxon>
        <taxon>Agaricales</taxon>
        <taxon>Marasmiineae</taxon>
        <taxon>Mycenaceae</taxon>
        <taxon>Mycena</taxon>
    </lineage>
</organism>
<feature type="compositionally biased region" description="Polar residues" evidence="4">
    <location>
        <begin position="146"/>
        <end position="159"/>
    </location>
</feature>
<dbReference type="GO" id="GO:0005524">
    <property type="term" value="F:ATP binding"/>
    <property type="evidence" value="ECO:0007669"/>
    <property type="project" value="InterPro"/>
</dbReference>
<evidence type="ECO:0000259" key="5">
    <source>
        <dbReference type="Pfam" id="PF02816"/>
    </source>
</evidence>
<dbReference type="Gene3D" id="3.20.200.10">
    <property type="entry name" value="MHCK/EF2 kinase"/>
    <property type="match status" value="1"/>
</dbReference>